<dbReference type="KEGG" id="thu:AC731_002295"/>
<comment type="subcellular location">
    <subcellularLocation>
        <location evidence="9">Cell membrane</location>
        <topology evidence="9">Multi-pass membrane protein</topology>
    </subcellularLocation>
</comment>
<organism evidence="12 13">
    <name type="scientific">Thauera humireducens</name>
    <dbReference type="NCBI Taxonomy" id="1134435"/>
    <lineage>
        <taxon>Bacteria</taxon>
        <taxon>Pseudomonadati</taxon>
        <taxon>Pseudomonadota</taxon>
        <taxon>Betaproteobacteria</taxon>
        <taxon>Rhodocyclales</taxon>
        <taxon>Zoogloeaceae</taxon>
        <taxon>Thauera</taxon>
    </lineage>
</organism>
<evidence type="ECO:0000256" key="10">
    <source>
        <dbReference type="RuleBase" id="RU000594"/>
    </source>
</evidence>
<evidence type="ECO:0000256" key="1">
    <source>
        <dbReference type="ARBA" id="ARBA00006139"/>
    </source>
</evidence>
<feature type="transmembrane region" description="Helical" evidence="9">
    <location>
        <begin position="15"/>
        <end position="33"/>
    </location>
</feature>
<name>A0A140IDQ3_9RHOO</name>
<feature type="transmembrane region" description="Helical" evidence="9">
    <location>
        <begin position="143"/>
        <end position="163"/>
    </location>
</feature>
<dbReference type="PANTHER" id="PTHR33695:SF1">
    <property type="entry name" value="LIPOPROTEIN SIGNAL PEPTIDASE"/>
    <property type="match status" value="1"/>
</dbReference>
<feature type="active site" evidence="9">
    <location>
        <position position="151"/>
    </location>
</feature>
<dbReference type="Pfam" id="PF01252">
    <property type="entry name" value="Peptidase_A8"/>
    <property type="match status" value="1"/>
</dbReference>
<evidence type="ECO:0000313" key="13">
    <source>
        <dbReference type="Proteomes" id="UP000036902"/>
    </source>
</evidence>
<reference evidence="13" key="1">
    <citation type="submission" date="2016-03" db="EMBL/GenBank/DDBJ databases">
        <authorList>
            <person name="Ma C."/>
            <person name="Zhou S."/>
            <person name="Yang G."/>
        </authorList>
    </citation>
    <scope>NUCLEOTIDE SEQUENCE [LARGE SCALE GENOMIC DNA]</scope>
    <source>
        <strain evidence="13">SgZ-1</strain>
    </source>
</reference>
<feature type="transmembrane region" description="Helical" evidence="9">
    <location>
        <begin position="78"/>
        <end position="99"/>
    </location>
</feature>
<evidence type="ECO:0000256" key="9">
    <source>
        <dbReference type="HAMAP-Rule" id="MF_00161"/>
    </source>
</evidence>
<keyword evidence="4 9" id="KW-0812">Transmembrane</keyword>
<dbReference type="PANTHER" id="PTHR33695">
    <property type="entry name" value="LIPOPROTEIN SIGNAL PEPTIDASE"/>
    <property type="match status" value="1"/>
</dbReference>
<dbReference type="GO" id="GO:0005886">
    <property type="term" value="C:plasma membrane"/>
    <property type="evidence" value="ECO:0007669"/>
    <property type="project" value="UniProtKB-SubCell"/>
</dbReference>
<keyword evidence="6 9" id="KW-0378">Hydrolase</keyword>
<sequence>MPDVLPAMHKTSTRPALAAMAPWIALAIAVAVLDQASKQWVLNSLHHGQIIPVTGFFDLVLVFNPGAAFSFLADHDGWQRWFFTGLATVICGWLLALTWQHRDEKLLPTAFALIIGGAVGNVYDRLVHGAVVDFLHFHYAGWSWPAFNLADSAITVGVVLMLWGQFRHDRRPTPEKPS</sequence>
<dbReference type="HAMAP" id="MF_00161">
    <property type="entry name" value="LspA"/>
    <property type="match status" value="1"/>
</dbReference>
<comment type="function">
    <text evidence="9 10">This protein specifically catalyzes the removal of signal peptides from prolipoproteins.</text>
</comment>
<evidence type="ECO:0000256" key="5">
    <source>
        <dbReference type="ARBA" id="ARBA00022750"/>
    </source>
</evidence>
<dbReference type="RefSeq" id="WP_048708987.1">
    <property type="nucleotide sequence ID" value="NZ_CP014646.1"/>
</dbReference>
<comment type="catalytic activity">
    <reaction evidence="9 10">
        <text>Release of signal peptides from bacterial membrane prolipoproteins. Hydrolyzes -Xaa-Yaa-Zaa-|-(S,diacylglyceryl)Cys-, in which Xaa is hydrophobic (preferably Leu), and Yaa (Ala or Ser) and Zaa (Gly or Ala) have small, neutral side chains.</text>
        <dbReference type="EC" id="3.4.23.36"/>
    </reaction>
</comment>
<evidence type="ECO:0000256" key="7">
    <source>
        <dbReference type="ARBA" id="ARBA00022989"/>
    </source>
</evidence>
<comment type="pathway">
    <text evidence="9">Protein modification; lipoprotein biosynthesis (signal peptide cleavage).</text>
</comment>
<feature type="transmembrane region" description="Helical" evidence="9">
    <location>
        <begin position="106"/>
        <end position="123"/>
    </location>
</feature>
<comment type="similarity">
    <text evidence="1 9 11">Belongs to the peptidase A8 family.</text>
</comment>
<dbReference type="GO" id="GO:0006508">
    <property type="term" value="P:proteolysis"/>
    <property type="evidence" value="ECO:0007669"/>
    <property type="project" value="UniProtKB-KW"/>
</dbReference>
<keyword evidence="8 9" id="KW-0472">Membrane</keyword>
<dbReference type="PRINTS" id="PR00781">
    <property type="entry name" value="LIPOSIGPTASE"/>
</dbReference>
<dbReference type="PROSITE" id="PS00855">
    <property type="entry name" value="SPASE_II"/>
    <property type="match status" value="1"/>
</dbReference>
<dbReference type="EMBL" id="CP014646">
    <property type="protein sequence ID" value="AMO35878.1"/>
    <property type="molecule type" value="Genomic_DNA"/>
</dbReference>
<evidence type="ECO:0000256" key="2">
    <source>
        <dbReference type="ARBA" id="ARBA00022475"/>
    </source>
</evidence>
<keyword evidence="7 9" id="KW-1133">Transmembrane helix</keyword>
<keyword evidence="2 9" id="KW-1003">Cell membrane</keyword>
<keyword evidence="5 9" id="KW-0064">Aspartyl protease</keyword>
<dbReference type="NCBIfam" id="TIGR00077">
    <property type="entry name" value="lspA"/>
    <property type="match status" value="1"/>
</dbReference>
<dbReference type="UniPathway" id="UPA00665"/>
<evidence type="ECO:0000256" key="8">
    <source>
        <dbReference type="ARBA" id="ARBA00023136"/>
    </source>
</evidence>
<evidence type="ECO:0000256" key="4">
    <source>
        <dbReference type="ARBA" id="ARBA00022692"/>
    </source>
</evidence>
<protein>
    <recommendedName>
        <fullName evidence="9">Lipoprotein signal peptidase</fullName>
        <ecNumber evidence="9">3.4.23.36</ecNumber>
    </recommendedName>
    <alternativeName>
        <fullName evidence="9">Prolipoprotein signal peptidase</fullName>
    </alternativeName>
    <alternativeName>
        <fullName evidence="9">Signal peptidase II</fullName>
        <shortName evidence="9">SPase II</shortName>
    </alternativeName>
</protein>
<dbReference type="STRING" id="1134435.AC731_002295"/>
<proteinExistence type="inferred from homology"/>
<dbReference type="InterPro" id="IPR001872">
    <property type="entry name" value="Peptidase_A8"/>
</dbReference>
<dbReference type="EC" id="3.4.23.36" evidence="9"/>
<evidence type="ECO:0000256" key="6">
    <source>
        <dbReference type="ARBA" id="ARBA00022801"/>
    </source>
</evidence>
<gene>
    <name evidence="9" type="primary">lspA</name>
    <name evidence="12" type="ORF">AC731_002295</name>
</gene>
<evidence type="ECO:0000256" key="11">
    <source>
        <dbReference type="RuleBase" id="RU004181"/>
    </source>
</evidence>
<dbReference type="Proteomes" id="UP000036902">
    <property type="component" value="Chromosome"/>
</dbReference>
<evidence type="ECO:0000313" key="12">
    <source>
        <dbReference type="EMBL" id="AMO35878.1"/>
    </source>
</evidence>
<dbReference type="AlphaFoldDB" id="A0A140IDQ3"/>
<accession>A0A140IDQ3</accession>
<keyword evidence="13" id="KW-1185">Reference proteome</keyword>
<evidence type="ECO:0000256" key="3">
    <source>
        <dbReference type="ARBA" id="ARBA00022670"/>
    </source>
</evidence>
<dbReference type="GO" id="GO:0004190">
    <property type="term" value="F:aspartic-type endopeptidase activity"/>
    <property type="evidence" value="ECO:0007669"/>
    <property type="project" value="UniProtKB-UniRule"/>
</dbReference>
<feature type="active site" evidence="9">
    <location>
        <position position="133"/>
    </location>
</feature>
<keyword evidence="3 9" id="KW-0645">Protease</keyword>